<feature type="region of interest" description="Disordered" evidence="1">
    <location>
        <begin position="1092"/>
        <end position="1161"/>
    </location>
</feature>
<feature type="compositionally biased region" description="Acidic residues" evidence="1">
    <location>
        <begin position="1211"/>
        <end position="1237"/>
    </location>
</feature>
<dbReference type="PANTHER" id="PTHR10199">
    <property type="entry name" value="THROMBOSPONDIN"/>
    <property type="match status" value="1"/>
</dbReference>
<feature type="compositionally biased region" description="Acidic residues" evidence="1">
    <location>
        <begin position="1103"/>
        <end position="1153"/>
    </location>
</feature>
<feature type="compositionally biased region" description="Acidic residues" evidence="1">
    <location>
        <begin position="1546"/>
        <end position="1574"/>
    </location>
</feature>
<proteinExistence type="predicted"/>
<organism evidence="2">
    <name type="scientific">uncultured marine group II/III euryarchaeote AD1000_02_G08</name>
    <dbReference type="NCBI Taxonomy" id="1457701"/>
    <lineage>
        <taxon>Archaea</taxon>
        <taxon>Methanobacteriati</taxon>
        <taxon>Methanobacteriota</taxon>
        <taxon>environmental samples</taxon>
    </lineage>
</organism>
<feature type="compositionally biased region" description="Acidic residues" evidence="1">
    <location>
        <begin position="1189"/>
        <end position="1198"/>
    </location>
</feature>
<protein>
    <submittedName>
        <fullName evidence="2">Outer membrane adhesin-like protein</fullName>
    </submittedName>
</protein>
<feature type="compositionally biased region" description="Acidic residues" evidence="1">
    <location>
        <begin position="1284"/>
        <end position="1346"/>
    </location>
</feature>
<feature type="region of interest" description="Disordered" evidence="1">
    <location>
        <begin position="1528"/>
        <end position="1579"/>
    </location>
</feature>
<name>A0A075FKV5_9EURY</name>
<accession>A0A075FKV5</accession>
<feature type="compositionally biased region" description="Acidic residues" evidence="1">
    <location>
        <begin position="1447"/>
        <end position="1463"/>
    </location>
</feature>
<feature type="region of interest" description="Disordered" evidence="1">
    <location>
        <begin position="1616"/>
        <end position="1653"/>
    </location>
</feature>
<dbReference type="InterPro" id="IPR028974">
    <property type="entry name" value="TSP_type-3_rpt"/>
</dbReference>
<dbReference type="PANTHER" id="PTHR10199:SF119">
    <property type="entry name" value="RE20510P"/>
    <property type="match status" value="1"/>
</dbReference>
<dbReference type="SUPFAM" id="SSF103647">
    <property type="entry name" value="TSP type-3 repeat"/>
    <property type="match status" value="5"/>
</dbReference>
<dbReference type="EMBL" id="KF900307">
    <property type="protein sequence ID" value="AIE90367.1"/>
    <property type="molecule type" value="Genomic_DNA"/>
</dbReference>
<dbReference type="GO" id="GO:0005509">
    <property type="term" value="F:calcium ion binding"/>
    <property type="evidence" value="ECO:0007669"/>
    <property type="project" value="InterPro"/>
</dbReference>
<feature type="compositionally biased region" description="Acidic residues" evidence="1">
    <location>
        <begin position="1251"/>
        <end position="1275"/>
    </location>
</feature>
<evidence type="ECO:0000256" key="1">
    <source>
        <dbReference type="SAM" id="MobiDB-lite"/>
    </source>
</evidence>
<sequence length="1653" mass="178898">MNENAPRSICLAILMIASIALPLLDAQMEPPELRDTEVKKEGTINGGQCSGHDACRGTDAGRYYSTAINLTSDFDFDGTNETNVYFGSHSNTGYDYYSAAAVDMFIVDTPPGYGVTATLTWNHTGQGTYDNYAHRLAIGPTSALGYYYYPTSTYGGSWGYCYYSTTGSLSMSTEVGEVTTTNPPYCYFTTSSYSNHVDFPHDLAGDPMMIIANCYYCYYYAGNDEYQLEITVWPGDAGLPGDQVQALTGAPILEIGGGWYWGAGGSPSGTSWSSIQDTFTLSAGQEVGLDYECDYWCPMETAVSLTAPNGTSYSWGVGSLASYSSGNLGTYSGAGTWTLGATDSWGDGGILLTVAESLGSFTGLLTGSAFDMDDKGSGNVGSSDTSDVWAIQIPDGFAANITLDWEANADLDLYVYANGDQTGLIDYSWYDQPEFIDLGGAYANTTVFVKVEYWYWGSTDPSAGYVLWLQLTPSEDPPCWVQNDGGSGGDAGDTNSEATNVTSVGMDGTLSGIVCEAYDEYDYYLLDVPANYGVWARLDWEPDDGGGGSIYGYNHLWFYMYTSSGSYIYGSTSTQRNPHALSTNNSYTWNAQLSSASQIVLYVRAYDIASDFELNYTVQYSIYDQTVEPTQSSNPDDAGSGLDAGDSTYGTDALLINSMNQTFEGWAHDSWDRYDYYKLYIPNNYALQVELSYPEQNWLYLGIYYPSPTGYLYSACYVSSSSVQGELSCSIDYSYAGQDVYIRIYNPVGGGEYTVDITMITPDNEPGAPHDDCGSGVDASDNIYTNPGGNTWLNDSTQIDANGDANDTGGVCTGWKDQQWDYADYYNILVPPGKYLSMNVSWEQQSTYYLYTYMYKCQVQTLPCGYPANPAYYVSQQYSNTGSTSGTSGLWVLTGGWLTLGIYGYGWTDFTYTMDLQFRPLSELPGGIQNDAGSGTDAGPGLGDAVHVDDFNNWTANDTLEFSGWNSGDVDTTDRYTFDVPANFGYEVCVDHDGIQYYNSGYNVWEIVDIFGTGTSNIAYGQPIYSSVPICWSTNGSSSYFGDAQNMIGVRNWAGYATGNEGQDYNVTIAFFTLDADGDGWYDDMETACGTDPYDNTSVPQDTDADGICDLLDSDTDGDGVIDSEDAFPEDPDETTDSDGDGIGDNSDNDLDNDGWNNSDEVDCLTDPMDGADFPTDFDNDTLCDIVDPDDDNDGVIDSDDRFPLNASEWADNDMDGIGDNADTDDDNDGYADDVEIECLSSPTEVTDIPVDSDLDGICDPIDADVDGDGYDNVDDAFPTDPNEWSDFDGDGIGDNADTDDDNDLVLDVDDAFPLDPYETTDTDGDGVGDNADLNDDGDAWTDAEESACGSDGLDADSVPDDYDGDGLCDKVDTDDDGDGTPDTDDAFPFDATENADLDGDGIGDYSDTDDDGDGWLDSEEPNCGTDSMDQFSVPADNDRDHQCDIVDADDDNDGTLDADDDFPMNPAESNDRDGDGIGDNADNDDDGDGWLDVTEMICEAAGGYGDANNGAVTPLDNETNVGPDGIYGTDDDFEDGDGVCNALDPDWDNDGTGNEDDVFPYDPTEQVDADGDGAGDRGTPLTFMDDVRADPQPFVMALLGIIALVFIARRAMGGDDEDEYDDEADYTEEFLDDDELEDAIDDAFDEEEEDED</sequence>
<feature type="compositionally biased region" description="Acidic residues" evidence="1">
    <location>
        <begin position="1354"/>
        <end position="1421"/>
    </location>
</feature>
<reference evidence="2" key="1">
    <citation type="journal article" date="2014" name="Genome Biol. Evol.">
        <title>Pangenome evidence for extensive interdomain horizontal transfer affecting lineage core and shell genes in uncultured planktonic thaumarchaeota and euryarchaeota.</title>
        <authorList>
            <person name="Deschamps P."/>
            <person name="Zivanovic Y."/>
            <person name="Moreira D."/>
            <person name="Rodriguez-Valera F."/>
            <person name="Lopez-Garcia P."/>
        </authorList>
    </citation>
    <scope>NUCLEOTIDE SEQUENCE</scope>
</reference>
<dbReference type="Gene3D" id="4.10.1080.10">
    <property type="entry name" value="TSP type-3 repeat"/>
    <property type="match status" value="6"/>
</dbReference>
<evidence type="ECO:0000313" key="2">
    <source>
        <dbReference type="EMBL" id="AIE90367.1"/>
    </source>
</evidence>
<feature type="region of interest" description="Disordered" evidence="1">
    <location>
        <begin position="1189"/>
        <end position="1491"/>
    </location>
</feature>